<feature type="domain" description="Serine aminopeptidase S33" evidence="5">
    <location>
        <begin position="24"/>
        <end position="257"/>
    </location>
</feature>
<dbReference type="FunFam" id="3.40.50.1820:FF:000117">
    <property type="entry name" value="Monoglyceride lipase, putative"/>
    <property type="match status" value="1"/>
</dbReference>
<dbReference type="Proteomes" id="UP000831290">
    <property type="component" value="Chromosome"/>
</dbReference>
<dbReference type="PANTHER" id="PTHR11614">
    <property type="entry name" value="PHOSPHOLIPASE-RELATED"/>
    <property type="match status" value="1"/>
</dbReference>
<name>A0A9E6ZVU1_9FLAO</name>
<dbReference type="RefSeq" id="WP_255843409.1">
    <property type="nucleotide sequence ID" value="NZ_CP094358.1"/>
</dbReference>
<evidence type="ECO:0000313" key="7">
    <source>
        <dbReference type="Proteomes" id="UP000831290"/>
    </source>
</evidence>
<dbReference type="EC" id="3.1.1.23" evidence="3"/>
<dbReference type="PRINTS" id="PR00111">
    <property type="entry name" value="ABHYDROLASE"/>
</dbReference>
<evidence type="ECO:0000313" key="6">
    <source>
        <dbReference type="EMBL" id="UOB17731.1"/>
    </source>
</evidence>
<dbReference type="Pfam" id="PF12146">
    <property type="entry name" value="Hydrolase_4"/>
    <property type="match status" value="1"/>
</dbReference>
<dbReference type="InterPro" id="IPR022742">
    <property type="entry name" value="Hydrolase_4"/>
</dbReference>
<protein>
    <recommendedName>
        <fullName evidence="4">Monoacylglycerol lipase</fullName>
        <ecNumber evidence="3">3.1.1.23</ecNumber>
    </recommendedName>
</protein>
<dbReference type="KEGG" id="fbm:MQE35_00185"/>
<evidence type="ECO:0000256" key="2">
    <source>
        <dbReference type="ARBA" id="ARBA00008645"/>
    </source>
</evidence>
<comment type="similarity">
    <text evidence="2">Belongs to the AB hydrolase superfamily.</text>
</comment>
<dbReference type="EMBL" id="CP094358">
    <property type="protein sequence ID" value="UOB17731.1"/>
    <property type="molecule type" value="Genomic_DNA"/>
</dbReference>
<dbReference type="SUPFAM" id="SSF53474">
    <property type="entry name" value="alpha/beta-Hydrolases"/>
    <property type="match status" value="1"/>
</dbReference>
<sequence>MKHQEFYFNSHKKQLFGQYWMPQKIKAVVLLVHGMGEHSGRYSDFVVPELIYKQFGVITFDHFGHGHSEGKRGHCPGYQALLDSVKEVFKKTEEVFGNIPVFLYGHSMGGNVVLNYIMRRQPGIKGAVVTSPFLKLAMQPPKWKMIVGRVMQKVYPSITLPSGVDPKTISRIDSEVQKYMDDKLVHDKISPNFSFPVMEAGEFAIDKSHTLSVPLLVLHGTGDKLIDHKATVEFAKTAPYTTLKLYEDAYHELHNDMEREDVINTIIEWMESNL</sequence>
<keyword evidence="6" id="KW-0378">Hydrolase</keyword>
<evidence type="ECO:0000256" key="3">
    <source>
        <dbReference type="ARBA" id="ARBA00013254"/>
    </source>
</evidence>
<accession>A0A9E6ZVU1</accession>
<dbReference type="AlphaFoldDB" id="A0A9E6ZVU1"/>
<evidence type="ECO:0000259" key="5">
    <source>
        <dbReference type="Pfam" id="PF12146"/>
    </source>
</evidence>
<keyword evidence="7" id="KW-1185">Reference proteome</keyword>
<reference evidence="6" key="1">
    <citation type="submission" date="2022-03" db="EMBL/GenBank/DDBJ databases">
        <title>Description of Abyssus ytuae gen. nov., sp. nov., a novel member of the family Flavobacteriaceae isolated from the sediment of Mariana Trench.</title>
        <authorList>
            <person name="Zhang J."/>
            <person name="Xu X."/>
        </authorList>
    </citation>
    <scope>NUCLEOTIDE SEQUENCE</scope>
    <source>
        <strain evidence="6">MT3330</strain>
    </source>
</reference>
<dbReference type="GO" id="GO:0047372">
    <property type="term" value="F:monoacylglycerol lipase activity"/>
    <property type="evidence" value="ECO:0007669"/>
    <property type="project" value="UniProtKB-EC"/>
</dbReference>
<organism evidence="6 7">
    <name type="scientific">Abyssalbus ytuae</name>
    <dbReference type="NCBI Taxonomy" id="2926907"/>
    <lineage>
        <taxon>Bacteria</taxon>
        <taxon>Pseudomonadati</taxon>
        <taxon>Bacteroidota</taxon>
        <taxon>Flavobacteriia</taxon>
        <taxon>Flavobacteriales</taxon>
        <taxon>Flavobacteriaceae</taxon>
        <taxon>Abyssalbus</taxon>
    </lineage>
</organism>
<evidence type="ECO:0000256" key="4">
    <source>
        <dbReference type="ARBA" id="ARBA00071261"/>
    </source>
</evidence>
<comment type="catalytic activity">
    <reaction evidence="1">
        <text>Hydrolyzes glycerol monoesters of long-chain fatty acids.</text>
        <dbReference type="EC" id="3.1.1.23"/>
    </reaction>
</comment>
<dbReference type="Gene3D" id="3.40.50.1820">
    <property type="entry name" value="alpha/beta hydrolase"/>
    <property type="match status" value="1"/>
</dbReference>
<dbReference type="InterPro" id="IPR029058">
    <property type="entry name" value="AB_hydrolase_fold"/>
</dbReference>
<proteinExistence type="inferred from homology"/>
<dbReference type="InterPro" id="IPR051044">
    <property type="entry name" value="MAG_DAG_Lipase"/>
</dbReference>
<dbReference type="InterPro" id="IPR000073">
    <property type="entry name" value="AB_hydrolase_1"/>
</dbReference>
<evidence type="ECO:0000256" key="1">
    <source>
        <dbReference type="ARBA" id="ARBA00001613"/>
    </source>
</evidence>
<gene>
    <name evidence="6" type="ORF">MQE35_00185</name>
</gene>